<protein>
    <submittedName>
        <fullName evidence="3">OmpW family outer membrane protein</fullName>
    </submittedName>
</protein>
<dbReference type="InterPro" id="IPR011250">
    <property type="entry name" value="OMP/PagP_B-barrel"/>
</dbReference>
<evidence type="ECO:0000313" key="3">
    <source>
        <dbReference type="EMBL" id="MDO1560002.1"/>
    </source>
</evidence>
<dbReference type="Proteomes" id="UP001169063">
    <property type="component" value="Unassembled WGS sequence"/>
</dbReference>
<dbReference type="Gene3D" id="2.40.160.20">
    <property type="match status" value="1"/>
</dbReference>
<name>A0ABT8SR65_9CAUL</name>
<dbReference type="SUPFAM" id="SSF56925">
    <property type="entry name" value="OMPA-like"/>
    <property type="match status" value="1"/>
</dbReference>
<sequence length="218" mass="22952">MTLRTCFLTAAFAAFAAGAAHAQSADDWTPPRAGDWIINGRATSVSPVADDAILTSAGAATGLNVDVGDDVMPTLGFTYFVTDHVAVEAILGTTRHEIRAQGGATDVKVHETWVLPPVVTVQYRPLTEGRVSPYVGAGVNAMIFYGGDDANGFTVDLDNGIGYALQAGADIGLRGPWSLNLDVKKVWFDTDASINGGALRSDVNLDPWVVSIGLGRRF</sequence>
<dbReference type="EMBL" id="JAUKTR010000004">
    <property type="protein sequence ID" value="MDO1560002.1"/>
    <property type="molecule type" value="Genomic_DNA"/>
</dbReference>
<keyword evidence="4" id="KW-1185">Reference proteome</keyword>
<dbReference type="RefSeq" id="WP_302110430.1">
    <property type="nucleotide sequence ID" value="NZ_JAUKTR010000004.1"/>
</dbReference>
<proteinExistence type="inferred from homology"/>
<accession>A0ABT8SR65</accession>
<gene>
    <name evidence="3" type="ORF">Q0812_11250</name>
</gene>
<reference evidence="3" key="1">
    <citation type="submission" date="2023-07" db="EMBL/GenBank/DDBJ databases">
        <title>Brevundimonas soil sp. nov., isolated from the soil of chemical plant.</title>
        <authorList>
            <person name="Wu N."/>
        </authorList>
    </citation>
    <scope>NUCLEOTIDE SEQUENCE</scope>
    <source>
        <strain evidence="3">XZ-24</strain>
    </source>
</reference>
<comment type="caution">
    <text evidence="3">The sequence shown here is derived from an EMBL/GenBank/DDBJ whole genome shotgun (WGS) entry which is preliminary data.</text>
</comment>
<organism evidence="3 4">
    <name type="scientific">Peiella sedimenti</name>
    <dbReference type="NCBI Taxonomy" id="3061083"/>
    <lineage>
        <taxon>Bacteria</taxon>
        <taxon>Pseudomonadati</taxon>
        <taxon>Pseudomonadota</taxon>
        <taxon>Alphaproteobacteria</taxon>
        <taxon>Caulobacterales</taxon>
        <taxon>Caulobacteraceae</taxon>
        <taxon>Peiella</taxon>
    </lineage>
</organism>
<dbReference type="PANTHER" id="PTHR36920">
    <property type="match status" value="1"/>
</dbReference>
<keyword evidence="2" id="KW-0732">Signal</keyword>
<dbReference type="PANTHER" id="PTHR36920:SF1">
    <property type="entry name" value="OUTER MEMBRANE PROTEIN W"/>
    <property type="match status" value="1"/>
</dbReference>
<dbReference type="Pfam" id="PF03922">
    <property type="entry name" value="OmpW"/>
    <property type="match status" value="1"/>
</dbReference>
<feature type="chain" id="PRO_5045528513" evidence="2">
    <location>
        <begin position="23"/>
        <end position="218"/>
    </location>
</feature>
<dbReference type="InterPro" id="IPR005618">
    <property type="entry name" value="OMPW"/>
</dbReference>
<evidence type="ECO:0000313" key="4">
    <source>
        <dbReference type="Proteomes" id="UP001169063"/>
    </source>
</evidence>
<comment type="similarity">
    <text evidence="1">Belongs to the OmpW/AlkL family.</text>
</comment>
<evidence type="ECO:0000256" key="2">
    <source>
        <dbReference type="SAM" id="SignalP"/>
    </source>
</evidence>
<feature type="signal peptide" evidence="2">
    <location>
        <begin position="1"/>
        <end position="22"/>
    </location>
</feature>
<evidence type="ECO:0000256" key="1">
    <source>
        <dbReference type="ARBA" id="ARBA00009330"/>
    </source>
</evidence>